<protein>
    <submittedName>
        <fullName evidence="1">Uncharacterized protein</fullName>
    </submittedName>
</protein>
<name>A0A192A696_9RALS</name>
<evidence type="ECO:0000313" key="2">
    <source>
        <dbReference type="Proteomes" id="UP000078572"/>
    </source>
</evidence>
<keyword evidence="2" id="KW-1185">Reference proteome</keyword>
<dbReference type="AlphaFoldDB" id="A0A192A696"/>
<sequence length="265" mass="29254">MGLFNLSRRVLGKTLDNTASKYALQPERVDIGLPLNAQIGALLELQRAEFALLNSTLLTVPSSSQMPIVAVSRLRLEGDEDLQIYRLYTDTGTERSGIGASFLQILCGQGGVDTILDLAYYQFLCRQYPTTEAEQAPYRGEGFGLGESDYYMADDQLATIPQAANQIPALLGETDALHFIRDTPGGNYVRPFTARESRLDDPIGEKGVSKQLSFMPYLRPLPDGHQERLLISFDYVETMDGHAAPAAYVDFIAGVAFDRHKVKVL</sequence>
<dbReference type="RefSeq" id="WP_064808830.1">
    <property type="nucleotide sequence ID" value="NZ_CP016023.1"/>
</dbReference>
<dbReference type="Pfam" id="PF10679">
    <property type="entry name" value="DUF2491"/>
    <property type="match status" value="1"/>
</dbReference>
<evidence type="ECO:0000313" key="1">
    <source>
        <dbReference type="EMBL" id="ANJ75909.1"/>
    </source>
</evidence>
<dbReference type="Proteomes" id="UP000078572">
    <property type="component" value="Chromosome 2"/>
</dbReference>
<dbReference type="InterPro" id="IPR019621">
    <property type="entry name" value="DUF2491"/>
</dbReference>
<accession>A0A192A696</accession>
<organism evidence="1 2">
    <name type="scientific">Ralstonia insidiosa</name>
    <dbReference type="NCBI Taxonomy" id="190721"/>
    <lineage>
        <taxon>Bacteria</taxon>
        <taxon>Pseudomonadati</taxon>
        <taxon>Pseudomonadota</taxon>
        <taxon>Betaproteobacteria</taxon>
        <taxon>Burkholderiales</taxon>
        <taxon>Burkholderiaceae</taxon>
        <taxon>Ralstonia</taxon>
    </lineage>
</organism>
<proteinExistence type="predicted"/>
<reference evidence="2" key="1">
    <citation type="submission" date="2016-06" db="EMBL/GenBank/DDBJ databases">
        <authorList>
            <person name="Xu Y."/>
            <person name="Nagy A."/>
            <person name="Yan X."/>
            <person name="Kim S.W."/>
            <person name="Haley B."/>
            <person name="Liu N.T."/>
            <person name="Nou X."/>
        </authorList>
    </citation>
    <scope>NUCLEOTIDE SEQUENCE [LARGE SCALE GENOMIC DNA]</scope>
    <source>
        <strain evidence="2">ATCC 49129</strain>
    </source>
</reference>
<dbReference type="GeneID" id="61529499"/>
<gene>
    <name evidence="1" type="ORF">A9Y76_25980</name>
</gene>
<dbReference type="EMBL" id="CP016023">
    <property type="protein sequence ID" value="ANJ75909.1"/>
    <property type="molecule type" value="Genomic_DNA"/>
</dbReference>
<dbReference type="OrthoDB" id="8743046at2"/>